<dbReference type="GO" id="GO:0016787">
    <property type="term" value="F:hydrolase activity"/>
    <property type="evidence" value="ECO:0007669"/>
    <property type="project" value="UniProtKB-KW"/>
</dbReference>
<dbReference type="CDD" id="cd18808">
    <property type="entry name" value="SF1_C_Upf1"/>
    <property type="match status" value="1"/>
</dbReference>
<evidence type="ECO:0000256" key="4">
    <source>
        <dbReference type="ARBA" id="ARBA00022840"/>
    </source>
</evidence>
<gene>
    <name evidence="7" type="ORF">KM295_16575</name>
</gene>
<evidence type="ECO:0000256" key="3">
    <source>
        <dbReference type="ARBA" id="ARBA00022806"/>
    </source>
</evidence>
<keyword evidence="8" id="KW-1185">Reference proteome</keyword>
<proteinExistence type="predicted"/>
<dbReference type="EMBL" id="JAHLKM010000066">
    <property type="protein sequence ID" value="MCQ4335062.1"/>
    <property type="molecule type" value="Genomic_DNA"/>
</dbReference>
<dbReference type="RefSeq" id="WP_256031513.1">
    <property type="nucleotide sequence ID" value="NZ_JAHLKM010000066.1"/>
</dbReference>
<feature type="region of interest" description="Disordered" evidence="5">
    <location>
        <begin position="1"/>
        <end position="27"/>
    </location>
</feature>
<evidence type="ECO:0000259" key="6">
    <source>
        <dbReference type="Pfam" id="PF13087"/>
    </source>
</evidence>
<dbReference type="PANTHER" id="PTHR43788">
    <property type="entry name" value="DNA2/NAM7 HELICASE FAMILY MEMBER"/>
    <property type="match status" value="1"/>
</dbReference>
<comment type="caution">
    <text evidence="7">The sequence shown here is derived from an EMBL/GenBank/DDBJ whole genome shotgun (WGS) entry which is preliminary data.</text>
</comment>
<keyword evidence="4" id="KW-0067">ATP-binding</keyword>
<dbReference type="InterPro" id="IPR050534">
    <property type="entry name" value="Coronavir_polyprotein_1ab"/>
</dbReference>
<sequence>RASSYVDSIQSRLPKASETMAEATLRSTQTGTLEAIEPSTDGVEAAMEPTAPVTLIIHDENESQDANRTEVALVEALLTALDDPRPSETGIVTPHNAQKGRLNQRFSDRATIDTVERFQGGERDVMVISATASDPDYVRSEAEFLLNPNRLNVAMSRMKKKLVIVASQSVFEVTPPDADEFDQTLIWKRLYDALGVTADSPATAVWNGQLDELCPAEIDIPTAKATTNIEIYALRAADE</sequence>
<evidence type="ECO:0000256" key="1">
    <source>
        <dbReference type="ARBA" id="ARBA00022741"/>
    </source>
</evidence>
<dbReference type="PANTHER" id="PTHR43788:SF8">
    <property type="entry name" value="DNA-BINDING PROTEIN SMUBP-2"/>
    <property type="match status" value="1"/>
</dbReference>
<keyword evidence="3" id="KW-0347">Helicase</keyword>
<keyword evidence="1" id="KW-0547">Nucleotide-binding</keyword>
<dbReference type="AlphaFoldDB" id="A0A9R1D7L3"/>
<dbReference type="Gene3D" id="3.40.50.300">
    <property type="entry name" value="P-loop containing nucleotide triphosphate hydrolases"/>
    <property type="match status" value="1"/>
</dbReference>
<organism evidence="7 8">
    <name type="scientific">Natronomonas aquatica</name>
    <dbReference type="NCBI Taxonomy" id="2841590"/>
    <lineage>
        <taxon>Archaea</taxon>
        <taxon>Methanobacteriati</taxon>
        <taxon>Methanobacteriota</taxon>
        <taxon>Stenosarchaea group</taxon>
        <taxon>Halobacteria</taxon>
        <taxon>Halobacteriales</taxon>
        <taxon>Natronomonadaceae</taxon>
        <taxon>Natronomonas</taxon>
    </lineage>
</organism>
<dbReference type="GO" id="GO:0005524">
    <property type="term" value="F:ATP binding"/>
    <property type="evidence" value="ECO:0007669"/>
    <property type="project" value="UniProtKB-KW"/>
</dbReference>
<evidence type="ECO:0000256" key="2">
    <source>
        <dbReference type="ARBA" id="ARBA00022801"/>
    </source>
</evidence>
<keyword evidence="2" id="KW-0378">Hydrolase</keyword>
<evidence type="ECO:0000256" key="5">
    <source>
        <dbReference type="SAM" id="MobiDB-lite"/>
    </source>
</evidence>
<evidence type="ECO:0000313" key="7">
    <source>
        <dbReference type="EMBL" id="MCQ4335062.1"/>
    </source>
</evidence>
<protein>
    <recommendedName>
        <fullName evidence="6">DNA2/NAM7 helicase-like C-terminal domain-containing protein</fullName>
    </recommendedName>
</protein>
<feature type="compositionally biased region" description="Polar residues" evidence="5">
    <location>
        <begin position="1"/>
        <end position="11"/>
    </location>
</feature>
<dbReference type="Proteomes" id="UP001139494">
    <property type="component" value="Unassembled WGS sequence"/>
</dbReference>
<feature type="non-terminal residue" evidence="7">
    <location>
        <position position="1"/>
    </location>
</feature>
<evidence type="ECO:0000313" key="8">
    <source>
        <dbReference type="Proteomes" id="UP001139494"/>
    </source>
</evidence>
<dbReference type="InterPro" id="IPR027417">
    <property type="entry name" value="P-loop_NTPase"/>
</dbReference>
<name>A0A9R1D7L3_9EURY</name>
<accession>A0A9R1D7L3</accession>
<feature type="domain" description="DNA2/NAM7 helicase-like C-terminal" evidence="6">
    <location>
        <begin position="62"/>
        <end position="168"/>
    </location>
</feature>
<dbReference type="GO" id="GO:0043139">
    <property type="term" value="F:5'-3' DNA helicase activity"/>
    <property type="evidence" value="ECO:0007669"/>
    <property type="project" value="TreeGrafter"/>
</dbReference>
<dbReference type="SUPFAM" id="SSF52540">
    <property type="entry name" value="P-loop containing nucleoside triphosphate hydrolases"/>
    <property type="match status" value="1"/>
</dbReference>
<dbReference type="Pfam" id="PF13087">
    <property type="entry name" value="AAA_12"/>
    <property type="match status" value="1"/>
</dbReference>
<reference evidence="7" key="1">
    <citation type="journal article" date="2023" name="Front. Microbiol.">
        <title>Genomic-based phylogenetic and metabolic analyses of the genus Natronomonas, and description of Natronomonas aquatica sp. nov.</title>
        <authorList>
            <person name="Garcia-Roldan A."/>
            <person name="Duran-Viseras A."/>
            <person name="de la Haba R.R."/>
            <person name="Corral P."/>
            <person name="Sanchez-Porro C."/>
            <person name="Ventosa A."/>
        </authorList>
    </citation>
    <scope>NUCLEOTIDE SEQUENCE</scope>
    <source>
        <strain evidence="7">F2-12</strain>
    </source>
</reference>
<dbReference type="InterPro" id="IPR047187">
    <property type="entry name" value="SF1_C_Upf1"/>
</dbReference>
<dbReference type="InterPro" id="IPR041679">
    <property type="entry name" value="DNA2/NAM7-like_C"/>
</dbReference>